<proteinExistence type="inferred from homology"/>
<evidence type="ECO:0000256" key="6">
    <source>
        <dbReference type="ARBA" id="ARBA00023136"/>
    </source>
</evidence>
<dbReference type="PANTHER" id="PTHR32089">
    <property type="entry name" value="METHYL-ACCEPTING CHEMOTAXIS PROTEIN MCPB"/>
    <property type="match status" value="1"/>
</dbReference>
<dbReference type="Pfam" id="PF00672">
    <property type="entry name" value="HAMP"/>
    <property type="match status" value="1"/>
</dbReference>
<reference evidence="13" key="1">
    <citation type="submission" date="2021-04" db="EMBL/GenBank/DDBJ databases">
        <title>Complete genome sequence of the type strain Clostridium beijerinckii NRRL B-598.</title>
        <authorList>
            <person name="Sedlar K."/>
            <person name="Branska B."/>
            <person name="Bezdicek M."/>
            <person name="Nykrynova M."/>
            <person name="Lengerova M."/>
            <person name="Skutkova H."/>
            <person name="Patakova P."/>
        </authorList>
    </citation>
    <scope>NUCLEOTIDE SEQUENCE</scope>
    <source>
        <strain evidence="13">DSM 791</strain>
    </source>
</reference>
<evidence type="ECO:0000313" key="13">
    <source>
        <dbReference type="EMBL" id="QUN34942.1"/>
    </source>
</evidence>
<dbReference type="SMART" id="SM00283">
    <property type="entry name" value="MA"/>
    <property type="match status" value="1"/>
</dbReference>
<evidence type="ECO:0000259" key="12">
    <source>
        <dbReference type="PROSITE" id="PS50885"/>
    </source>
</evidence>
<evidence type="ECO:0000313" key="14">
    <source>
        <dbReference type="Proteomes" id="UP000679373"/>
    </source>
</evidence>
<evidence type="ECO:0000256" key="4">
    <source>
        <dbReference type="ARBA" id="ARBA00022692"/>
    </source>
</evidence>
<organism evidence="13 14">
    <name type="scientific">Clostridium beijerinckii</name>
    <name type="common">Clostridium MP</name>
    <dbReference type="NCBI Taxonomy" id="1520"/>
    <lineage>
        <taxon>Bacteria</taxon>
        <taxon>Bacillati</taxon>
        <taxon>Bacillota</taxon>
        <taxon>Clostridia</taxon>
        <taxon>Eubacteriales</taxon>
        <taxon>Clostridiaceae</taxon>
        <taxon>Clostridium</taxon>
    </lineage>
</organism>
<evidence type="ECO:0000256" key="5">
    <source>
        <dbReference type="ARBA" id="ARBA00022989"/>
    </source>
</evidence>
<dbReference type="Proteomes" id="UP000679373">
    <property type="component" value="Chromosome"/>
</dbReference>
<feature type="domain" description="Methyl-accepting transducer" evidence="11">
    <location>
        <begin position="379"/>
        <end position="636"/>
    </location>
</feature>
<dbReference type="PANTHER" id="PTHR32089:SF114">
    <property type="entry name" value="METHYL-ACCEPTING CHEMOTAXIS PROTEIN MCPB"/>
    <property type="match status" value="1"/>
</dbReference>
<keyword evidence="4 10" id="KW-0812">Transmembrane</keyword>
<dbReference type="Gene3D" id="1.10.8.500">
    <property type="entry name" value="HAMP domain in histidine kinase"/>
    <property type="match status" value="1"/>
</dbReference>
<dbReference type="InterPro" id="IPR003660">
    <property type="entry name" value="HAMP_dom"/>
</dbReference>
<dbReference type="Gene3D" id="1.10.287.950">
    <property type="entry name" value="Methyl-accepting chemotaxis protein"/>
    <property type="match status" value="1"/>
</dbReference>
<accession>A0AB74VEW6</accession>
<dbReference type="SUPFAM" id="SSF103190">
    <property type="entry name" value="Sensory domain-like"/>
    <property type="match status" value="1"/>
</dbReference>
<evidence type="ECO:0000256" key="3">
    <source>
        <dbReference type="ARBA" id="ARBA00022500"/>
    </source>
</evidence>
<dbReference type="CDD" id="cd06225">
    <property type="entry name" value="HAMP"/>
    <property type="match status" value="1"/>
</dbReference>
<keyword evidence="2" id="KW-1003">Cell membrane</keyword>
<evidence type="ECO:0000256" key="10">
    <source>
        <dbReference type="SAM" id="Phobius"/>
    </source>
</evidence>
<dbReference type="Gene3D" id="3.30.450.20">
    <property type="entry name" value="PAS domain"/>
    <property type="match status" value="2"/>
</dbReference>
<dbReference type="PROSITE" id="PS50885">
    <property type="entry name" value="HAMP"/>
    <property type="match status" value="1"/>
</dbReference>
<dbReference type="CDD" id="cd11386">
    <property type="entry name" value="MCP_signal"/>
    <property type="match status" value="1"/>
</dbReference>
<dbReference type="GeneID" id="66347650"/>
<gene>
    <name evidence="13" type="ORF">KEC93_23965</name>
</gene>
<feature type="transmembrane region" description="Helical" evidence="10">
    <location>
        <begin position="284"/>
        <end position="306"/>
    </location>
</feature>
<dbReference type="SUPFAM" id="SSF58104">
    <property type="entry name" value="Methyl-accepting chemotaxis protein (MCP) signaling domain"/>
    <property type="match status" value="1"/>
</dbReference>
<dbReference type="GO" id="GO:0007165">
    <property type="term" value="P:signal transduction"/>
    <property type="evidence" value="ECO:0007669"/>
    <property type="project" value="UniProtKB-KW"/>
</dbReference>
<dbReference type="Pfam" id="PF00015">
    <property type="entry name" value="MCPsignal"/>
    <property type="match status" value="1"/>
</dbReference>
<dbReference type="InterPro" id="IPR004089">
    <property type="entry name" value="MCPsignal_dom"/>
</dbReference>
<keyword evidence="5 10" id="KW-1133">Transmembrane helix</keyword>
<dbReference type="RefSeq" id="WP_077868301.1">
    <property type="nucleotide sequence ID" value="NZ_BKAK01000129.1"/>
</dbReference>
<keyword evidence="7 9" id="KW-0807">Transducer</keyword>
<keyword evidence="14" id="KW-1185">Reference proteome</keyword>
<evidence type="ECO:0000256" key="2">
    <source>
        <dbReference type="ARBA" id="ARBA00022475"/>
    </source>
</evidence>
<evidence type="ECO:0000256" key="7">
    <source>
        <dbReference type="ARBA" id="ARBA00023224"/>
    </source>
</evidence>
<evidence type="ECO:0000256" key="8">
    <source>
        <dbReference type="ARBA" id="ARBA00029447"/>
    </source>
</evidence>
<dbReference type="CDD" id="cd12912">
    <property type="entry name" value="PDC2_MCP_like"/>
    <property type="match status" value="1"/>
</dbReference>
<dbReference type="PROSITE" id="PS50111">
    <property type="entry name" value="CHEMOTAXIS_TRANSDUC_2"/>
    <property type="match status" value="1"/>
</dbReference>
<sequence>MLFKKLNFHSIRIKLIISLVLICFIPLIVAGVFSYNQSKSILSQKLNLTSKQTLSEVNSGLDNYFAGFTERVTMLSNNYNLVNVDYGSNFDYIPDLLKNLKESNKDIFDTYYGTASGKFAIYPDTKMPEGYDATKRPWYQEAIKAKGKPVITKPYQDAATGKTVVGIVQAVVKDNQIVGVVGMDLTLTALSEHISAKKVGNSGILFITDADGIMLAHPDESSIGKDDVTKLSYWNEAKTGDSGFITYNYNGTEKFGAYTTNKITGWKLIASLEQSELSSDTKSIILTTSIIILIMLIISVIVSLILSKGIATNIKKLKEVFAKASDGDLSTFIEIKSKDEVGQLANDYNSMIKNIGKLLESAKETSNIVFETTANLSSMAEETTASMSQVSLAVSEISQGAVNLAESSQDTATGVGELSKKLDNIADATRDMNKVSEETKGFSKQGIITVSTLIDKNSETMEATEKVSNIFSDMNESVKMIISMSDTISEITEQTNLLALNASIEAARAGEAGKGFAVVAEEIRKLAEESQNSTEQIKSITGAIQSKAEVAAKAMENTKKINSEQNEAVTKTESIFNDILFSITTLTEKVIDVKHSVDDMQIQKQIFVSQIENSSSISEETASSTEEVTASAEEVTATMDRFSHHTEELQHLSEKLKKEIDKFKV</sequence>
<dbReference type="EMBL" id="CP073653">
    <property type="protein sequence ID" value="QUN34942.1"/>
    <property type="molecule type" value="Genomic_DNA"/>
</dbReference>
<dbReference type="InterPro" id="IPR029151">
    <property type="entry name" value="Sensor-like_sf"/>
</dbReference>
<evidence type="ECO:0000256" key="1">
    <source>
        <dbReference type="ARBA" id="ARBA00004651"/>
    </source>
</evidence>
<dbReference type="GO" id="GO:0006935">
    <property type="term" value="P:chemotaxis"/>
    <property type="evidence" value="ECO:0007669"/>
    <property type="project" value="UniProtKB-KW"/>
</dbReference>
<dbReference type="CDD" id="cd12913">
    <property type="entry name" value="PDC1_MCP_like"/>
    <property type="match status" value="1"/>
</dbReference>
<dbReference type="GO" id="GO:0005886">
    <property type="term" value="C:plasma membrane"/>
    <property type="evidence" value="ECO:0007669"/>
    <property type="project" value="UniProtKB-SubCell"/>
</dbReference>
<keyword evidence="3" id="KW-0145">Chemotaxis</keyword>
<dbReference type="SMART" id="SM00304">
    <property type="entry name" value="HAMP"/>
    <property type="match status" value="1"/>
</dbReference>
<evidence type="ECO:0000256" key="9">
    <source>
        <dbReference type="PROSITE-ProRule" id="PRU00284"/>
    </source>
</evidence>
<dbReference type="Pfam" id="PF02743">
    <property type="entry name" value="dCache_1"/>
    <property type="match status" value="1"/>
</dbReference>
<name>A0AB74VEW6_CLOBE</name>
<protein>
    <submittedName>
        <fullName evidence="13">Methyl-accepting chemotaxis protein</fullName>
    </submittedName>
</protein>
<feature type="domain" description="HAMP" evidence="12">
    <location>
        <begin position="308"/>
        <end position="360"/>
    </location>
</feature>
<keyword evidence="6 10" id="KW-0472">Membrane</keyword>
<evidence type="ECO:0000259" key="11">
    <source>
        <dbReference type="PROSITE" id="PS50111"/>
    </source>
</evidence>
<comment type="similarity">
    <text evidence="8">Belongs to the methyl-accepting chemotaxis (MCP) protein family.</text>
</comment>
<dbReference type="InterPro" id="IPR033479">
    <property type="entry name" value="dCache_1"/>
</dbReference>
<dbReference type="AlphaFoldDB" id="A0AB74VEW6"/>
<feature type="transmembrane region" description="Helical" evidence="10">
    <location>
        <begin position="12"/>
        <end position="35"/>
    </location>
</feature>
<comment type="subcellular location">
    <subcellularLocation>
        <location evidence="1">Cell membrane</location>
        <topology evidence="1">Multi-pass membrane protein</topology>
    </subcellularLocation>
</comment>